<evidence type="ECO:0000256" key="9">
    <source>
        <dbReference type="ARBA" id="ARBA00022909"/>
    </source>
</evidence>
<comment type="similarity">
    <text evidence="2">Belongs to the HPPK family.</text>
</comment>
<evidence type="ECO:0000256" key="10">
    <source>
        <dbReference type="ARBA" id="ARBA00029409"/>
    </source>
</evidence>
<feature type="domain" description="7,8-dihydro-6-hydroxymethylpterin-pyrophosphokinase" evidence="13">
    <location>
        <begin position="29"/>
        <end position="178"/>
    </location>
</feature>
<evidence type="ECO:0000256" key="3">
    <source>
        <dbReference type="ARBA" id="ARBA00013253"/>
    </source>
</evidence>
<evidence type="ECO:0000256" key="5">
    <source>
        <dbReference type="ARBA" id="ARBA00022679"/>
    </source>
</evidence>
<dbReference type="KEGG" id="yrh:AABB31_06860"/>
<evidence type="ECO:0000256" key="4">
    <source>
        <dbReference type="ARBA" id="ARBA00016218"/>
    </source>
</evidence>
<evidence type="ECO:0000256" key="6">
    <source>
        <dbReference type="ARBA" id="ARBA00022741"/>
    </source>
</evidence>
<dbReference type="GO" id="GO:0016301">
    <property type="term" value="F:kinase activity"/>
    <property type="evidence" value="ECO:0007669"/>
    <property type="project" value="UniProtKB-KW"/>
</dbReference>
<keyword evidence="6" id="KW-0547">Nucleotide-binding</keyword>
<comment type="function">
    <text evidence="10">Catalyzes the transfer of pyrophosphate from adenosine triphosphate (ATP) to 6-hydroxymethyl-7,8-dihydropterin, an enzymatic step in folate biosynthesis pathway.</text>
</comment>
<dbReference type="RefSeq" id="WP_373634788.1">
    <property type="nucleotide sequence ID" value="NZ_CP151767.2"/>
</dbReference>
<evidence type="ECO:0000256" key="12">
    <source>
        <dbReference type="ARBA" id="ARBA00033413"/>
    </source>
</evidence>
<dbReference type="PANTHER" id="PTHR43071:SF1">
    <property type="entry name" value="2-AMINO-4-HYDROXY-6-HYDROXYMETHYLDIHYDROPTERIDINE PYROPHOSPHOKINASE"/>
    <property type="match status" value="1"/>
</dbReference>
<organism evidence="14 15">
    <name type="scientific">Yoonia rhodophyticola</name>
    <dbReference type="NCBI Taxonomy" id="3137370"/>
    <lineage>
        <taxon>Bacteria</taxon>
        <taxon>Pseudomonadati</taxon>
        <taxon>Pseudomonadota</taxon>
        <taxon>Alphaproteobacteria</taxon>
        <taxon>Rhodobacterales</taxon>
        <taxon>Paracoccaceae</taxon>
        <taxon>Yoonia</taxon>
    </lineage>
</organism>
<dbReference type="AlphaFoldDB" id="A0AAN0MBF3"/>
<dbReference type="Proteomes" id="UP001470809">
    <property type="component" value="Chromosome"/>
</dbReference>
<dbReference type="GO" id="GO:0005524">
    <property type="term" value="F:ATP binding"/>
    <property type="evidence" value="ECO:0007669"/>
    <property type="project" value="UniProtKB-KW"/>
</dbReference>
<evidence type="ECO:0000259" key="13">
    <source>
        <dbReference type="Pfam" id="PF01288"/>
    </source>
</evidence>
<reference evidence="14" key="1">
    <citation type="submission" date="2024-08" db="EMBL/GenBank/DDBJ databases">
        <title>Phylogenomic analyses of a clade within the roseobacter group suggest taxonomic reassignments of species of the genera Aestuariivita, Citreicella, Loktanella, Nautella, Pelagibaca, Ruegeria, Thalassobius, Thiobacimonas and Tropicibacter, and the proposal o.</title>
        <authorList>
            <person name="Jeon C.O."/>
        </authorList>
    </citation>
    <scope>NUCLEOTIDE SEQUENCE</scope>
    <source>
        <strain evidence="14">SS1-5</strain>
    </source>
</reference>
<keyword evidence="9" id="KW-0289">Folate biosynthesis</keyword>
<comment type="pathway">
    <text evidence="1">Cofactor biosynthesis; tetrahydrofolate biosynthesis; 2-amino-4-hydroxy-6-hydroxymethyl-7,8-dihydropteridine diphosphate from 7,8-dihydroneopterin triphosphate: step 4/4.</text>
</comment>
<dbReference type="GO" id="GO:0046656">
    <property type="term" value="P:folic acid biosynthetic process"/>
    <property type="evidence" value="ECO:0007669"/>
    <property type="project" value="UniProtKB-KW"/>
</dbReference>
<evidence type="ECO:0000256" key="1">
    <source>
        <dbReference type="ARBA" id="ARBA00005051"/>
    </source>
</evidence>
<evidence type="ECO:0000256" key="8">
    <source>
        <dbReference type="ARBA" id="ARBA00022840"/>
    </source>
</evidence>
<keyword evidence="7" id="KW-0418">Kinase</keyword>
<dbReference type="Pfam" id="PF01288">
    <property type="entry name" value="HPPK"/>
    <property type="match status" value="1"/>
</dbReference>
<protein>
    <recommendedName>
        <fullName evidence="4">2-amino-4-hydroxy-6-hydroxymethyldihydropteridine pyrophosphokinase</fullName>
        <ecNumber evidence="3">2.7.6.3</ecNumber>
    </recommendedName>
    <alternativeName>
        <fullName evidence="11">6-hydroxymethyl-7,8-dihydropterin pyrophosphokinase</fullName>
    </alternativeName>
    <alternativeName>
        <fullName evidence="12">7,8-dihydro-6-hydroxymethylpterin-pyrophosphokinase</fullName>
    </alternativeName>
</protein>
<dbReference type="Gene3D" id="3.30.70.560">
    <property type="entry name" value="7,8-Dihydro-6-hydroxymethylpterin-pyrophosphokinase HPPK"/>
    <property type="match status" value="1"/>
</dbReference>
<accession>A0AAN0MBF3</accession>
<dbReference type="GO" id="GO:0003848">
    <property type="term" value="F:2-amino-4-hydroxy-6-hydroxymethyldihydropteridine diphosphokinase activity"/>
    <property type="evidence" value="ECO:0007669"/>
    <property type="project" value="UniProtKB-EC"/>
</dbReference>
<evidence type="ECO:0000313" key="14">
    <source>
        <dbReference type="EMBL" id="WZU68601.2"/>
    </source>
</evidence>
<evidence type="ECO:0000256" key="2">
    <source>
        <dbReference type="ARBA" id="ARBA00005810"/>
    </source>
</evidence>
<name>A0AAN0MBF3_9RHOB</name>
<dbReference type="SUPFAM" id="SSF55083">
    <property type="entry name" value="6-hydroxymethyl-7,8-dihydropterin pyrophosphokinase, HPPK"/>
    <property type="match status" value="1"/>
</dbReference>
<evidence type="ECO:0000256" key="11">
    <source>
        <dbReference type="ARBA" id="ARBA00029766"/>
    </source>
</evidence>
<dbReference type="EC" id="2.7.6.3" evidence="3"/>
<dbReference type="NCBIfam" id="TIGR01498">
    <property type="entry name" value="folK"/>
    <property type="match status" value="1"/>
</dbReference>
<proteinExistence type="inferred from homology"/>
<keyword evidence="15" id="KW-1185">Reference proteome</keyword>
<dbReference type="InterPro" id="IPR035907">
    <property type="entry name" value="Hppk_sf"/>
</dbReference>
<evidence type="ECO:0000256" key="7">
    <source>
        <dbReference type="ARBA" id="ARBA00022777"/>
    </source>
</evidence>
<sequence length="208" mass="23234">MDARLSVMYGFPRMRQVKKMATKSRLVLIALGSNENSIWGDAKETVQKAMNLLIAWSEEPANQSRLYKSPAFPEGAGPDYVNAAMAFESPCDPAQILAKLHDIEGQAARRRDVRWGQRTLDLDLVAVADCVLPDAATQTLWRDLPPERQQQIAPDTLVLPHPRVQDRSFVLVPLMDVAADWRHPILGRTTAQMLATRPETERAPVVPC</sequence>
<gene>
    <name evidence="14" type="primary">folK</name>
    <name evidence="14" type="ORF">AABB31_06860</name>
</gene>
<dbReference type="PANTHER" id="PTHR43071">
    <property type="entry name" value="2-AMINO-4-HYDROXY-6-HYDROXYMETHYLDIHYDROPTERIDINE PYROPHOSPHOKINASE"/>
    <property type="match status" value="1"/>
</dbReference>
<keyword evidence="8" id="KW-0067">ATP-binding</keyword>
<dbReference type="CDD" id="cd00483">
    <property type="entry name" value="HPPK"/>
    <property type="match status" value="1"/>
</dbReference>
<evidence type="ECO:0000313" key="15">
    <source>
        <dbReference type="Proteomes" id="UP001470809"/>
    </source>
</evidence>
<dbReference type="EMBL" id="CP151767">
    <property type="protein sequence ID" value="WZU68601.2"/>
    <property type="molecule type" value="Genomic_DNA"/>
</dbReference>
<keyword evidence="5 14" id="KW-0808">Transferase</keyword>
<dbReference type="InterPro" id="IPR000550">
    <property type="entry name" value="Hppk"/>
</dbReference>